<evidence type="ECO:0000313" key="1">
    <source>
        <dbReference type="EMBL" id="VYT07119.1"/>
    </source>
</evidence>
<accession>A0A6N2TQ80</accession>
<proteinExistence type="predicted"/>
<gene>
    <name evidence="1" type="ORF">AULFYP135_01521</name>
</gene>
<name>A0A6N2TQ80_9FIRM</name>
<dbReference type="EMBL" id="CACRSL010000003">
    <property type="protein sequence ID" value="VYT07119.1"/>
    <property type="molecule type" value="Genomic_DNA"/>
</dbReference>
<organism evidence="1">
    <name type="scientific">uncultured Anaerotruncus sp</name>
    <dbReference type="NCBI Taxonomy" id="905011"/>
    <lineage>
        <taxon>Bacteria</taxon>
        <taxon>Bacillati</taxon>
        <taxon>Bacillota</taxon>
        <taxon>Clostridia</taxon>
        <taxon>Eubacteriales</taxon>
        <taxon>Oscillospiraceae</taxon>
        <taxon>Anaerotruncus</taxon>
        <taxon>environmental samples</taxon>
    </lineage>
</organism>
<protein>
    <submittedName>
        <fullName evidence="1">Uncharacterized protein</fullName>
    </submittedName>
</protein>
<reference evidence="1" key="1">
    <citation type="submission" date="2019-11" db="EMBL/GenBank/DDBJ databases">
        <authorList>
            <person name="Feng L."/>
        </authorList>
    </citation>
    <scope>NUCLEOTIDE SEQUENCE</scope>
    <source>
        <strain evidence="1">AundefinedLFYP135</strain>
    </source>
</reference>
<dbReference type="AlphaFoldDB" id="A0A6N2TQ80"/>
<sequence>MHLKGILHNCAPCGLVFPKYGKKENFLFPFQILQNPLPSEVDLCYNGCKATIGEEIPLGAKPLPPQSGIGIFPVRADFVLQ</sequence>